<evidence type="ECO:0000313" key="2">
    <source>
        <dbReference type="EMBL" id="POI25253.1"/>
    </source>
</evidence>
<dbReference type="AlphaFoldDB" id="A0A2P4SMC8"/>
<dbReference type="EMBL" id="PPHD01035457">
    <property type="protein sequence ID" value="POI25253.1"/>
    <property type="molecule type" value="Genomic_DNA"/>
</dbReference>
<accession>A0A2P4SMC8</accession>
<reference evidence="2 3" key="1">
    <citation type="submission" date="2018-01" db="EMBL/GenBank/DDBJ databases">
        <title>Comparison of the Chinese Bamboo Partridge and Red Junglefowl genome sequences highlights the importance of demography in genome evolution.</title>
        <authorList>
            <person name="Tiley G.P."/>
            <person name="Kimball R.T."/>
            <person name="Braun E.L."/>
            <person name="Burleigh J.G."/>
        </authorList>
    </citation>
    <scope>NUCLEOTIDE SEQUENCE [LARGE SCALE GENOMIC DNA]</scope>
    <source>
        <strain evidence="2">RTK389</strain>
        <tissue evidence="2">Blood</tissue>
    </source>
</reference>
<protein>
    <submittedName>
        <fullName evidence="2">Uncharacterized protein</fullName>
    </submittedName>
</protein>
<dbReference type="Proteomes" id="UP000237246">
    <property type="component" value="Unassembled WGS sequence"/>
</dbReference>
<name>A0A2P4SMC8_BAMTH</name>
<proteinExistence type="predicted"/>
<comment type="caution">
    <text evidence="2">The sequence shown here is derived from an EMBL/GenBank/DDBJ whole genome shotgun (WGS) entry which is preliminary data.</text>
</comment>
<feature type="region of interest" description="Disordered" evidence="1">
    <location>
        <begin position="75"/>
        <end position="96"/>
    </location>
</feature>
<keyword evidence="3" id="KW-1185">Reference proteome</keyword>
<evidence type="ECO:0000313" key="3">
    <source>
        <dbReference type="Proteomes" id="UP000237246"/>
    </source>
</evidence>
<gene>
    <name evidence="2" type="ORF">CIB84_010997</name>
</gene>
<feature type="non-terminal residue" evidence="2">
    <location>
        <position position="1"/>
    </location>
</feature>
<organism evidence="2 3">
    <name type="scientific">Bambusicola thoracicus</name>
    <name type="common">Chinese bamboo-partridge</name>
    <name type="synonym">Perdix thoracica</name>
    <dbReference type="NCBI Taxonomy" id="9083"/>
    <lineage>
        <taxon>Eukaryota</taxon>
        <taxon>Metazoa</taxon>
        <taxon>Chordata</taxon>
        <taxon>Craniata</taxon>
        <taxon>Vertebrata</taxon>
        <taxon>Euteleostomi</taxon>
        <taxon>Archelosauria</taxon>
        <taxon>Archosauria</taxon>
        <taxon>Dinosauria</taxon>
        <taxon>Saurischia</taxon>
        <taxon>Theropoda</taxon>
        <taxon>Coelurosauria</taxon>
        <taxon>Aves</taxon>
        <taxon>Neognathae</taxon>
        <taxon>Galloanserae</taxon>
        <taxon>Galliformes</taxon>
        <taxon>Phasianidae</taxon>
        <taxon>Perdicinae</taxon>
        <taxon>Bambusicola</taxon>
    </lineage>
</organism>
<sequence>ARRTTQRLHSSPAPGARVILEVSLVPAGAKPRPPPSPAPSADAPTRIFPSASPHSYGAANTRRLWRCFLLIPAHSPAANPNSDVRHPAGSVSSFAL</sequence>
<evidence type="ECO:0000256" key="1">
    <source>
        <dbReference type="SAM" id="MobiDB-lite"/>
    </source>
</evidence>
<feature type="region of interest" description="Disordered" evidence="1">
    <location>
        <begin position="25"/>
        <end position="56"/>
    </location>
</feature>